<dbReference type="SUPFAM" id="SSF88659">
    <property type="entry name" value="Sigma3 and sigma4 domains of RNA polymerase sigma factors"/>
    <property type="match status" value="1"/>
</dbReference>
<protein>
    <recommendedName>
        <fullName evidence="5">RNA polymerase sigma-70 region 4 domain-containing protein</fullName>
    </recommendedName>
</protein>
<evidence type="ECO:0000256" key="2">
    <source>
        <dbReference type="ARBA" id="ARBA00023082"/>
    </source>
</evidence>
<accession>A0A9W5LFN8</accession>
<evidence type="ECO:0000256" key="4">
    <source>
        <dbReference type="ARBA" id="ARBA00023163"/>
    </source>
</evidence>
<dbReference type="AlphaFoldDB" id="A0A9W5LFN8"/>
<dbReference type="GO" id="GO:0016987">
    <property type="term" value="F:sigma factor activity"/>
    <property type="evidence" value="ECO:0007669"/>
    <property type="project" value="UniProtKB-KW"/>
</dbReference>
<keyword evidence="1" id="KW-0805">Transcription regulation</keyword>
<evidence type="ECO:0000259" key="5">
    <source>
        <dbReference type="Pfam" id="PF04545"/>
    </source>
</evidence>
<dbReference type="CDD" id="cd06171">
    <property type="entry name" value="Sigma70_r4"/>
    <property type="match status" value="1"/>
</dbReference>
<keyword evidence="2" id="KW-0731">Sigma factor</keyword>
<dbReference type="Gene3D" id="1.20.140.160">
    <property type="match status" value="1"/>
</dbReference>
<dbReference type="PANTHER" id="PTHR30385:SF7">
    <property type="entry name" value="RNA POLYMERASE SIGMA FACTOR FLIA"/>
    <property type="match status" value="1"/>
</dbReference>
<dbReference type="InterPro" id="IPR007630">
    <property type="entry name" value="RNA_pol_sigma70_r4"/>
</dbReference>
<gene>
    <name evidence="6" type="ORF">BSI_34090</name>
</gene>
<dbReference type="Pfam" id="PF04545">
    <property type="entry name" value="Sigma70_r4"/>
    <property type="match status" value="1"/>
</dbReference>
<dbReference type="InterPro" id="IPR013324">
    <property type="entry name" value="RNA_pol_sigma_r3/r4-like"/>
</dbReference>
<dbReference type="EMBL" id="AMXN01000007">
    <property type="protein sequence ID" value="ELS59893.1"/>
    <property type="molecule type" value="Genomic_DNA"/>
</dbReference>
<dbReference type="InterPro" id="IPR014284">
    <property type="entry name" value="RNA_pol_sigma-70_dom"/>
</dbReference>
<evidence type="ECO:0000256" key="1">
    <source>
        <dbReference type="ARBA" id="ARBA00023015"/>
    </source>
</evidence>
<keyword evidence="3" id="KW-0238">DNA-binding</keyword>
<evidence type="ECO:0000256" key="3">
    <source>
        <dbReference type="ARBA" id="ARBA00023125"/>
    </source>
</evidence>
<organism evidence="6 7">
    <name type="scientific">Bacillus inaquosorum KCTC 13429</name>
    <dbReference type="NCBI Taxonomy" id="1236548"/>
    <lineage>
        <taxon>Bacteria</taxon>
        <taxon>Bacillati</taxon>
        <taxon>Bacillota</taxon>
        <taxon>Bacilli</taxon>
        <taxon>Bacillales</taxon>
        <taxon>Bacillaceae</taxon>
        <taxon>Bacillus</taxon>
    </lineage>
</organism>
<dbReference type="GO" id="GO:0003677">
    <property type="term" value="F:DNA binding"/>
    <property type="evidence" value="ECO:0007669"/>
    <property type="project" value="UniProtKB-KW"/>
</dbReference>
<dbReference type="GO" id="GO:0006352">
    <property type="term" value="P:DNA-templated transcription initiation"/>
    <property type="evidence" value="ECO:0007669"/>
    <property type="project" value="InterPro"/>
</dbReference>
<comment type="caution">
    <text evidence="6">The sequence shown here is derived from an EMBL/GenBank/DDBJ whole genome shotgun (WGS) entry which is preliminary data.</text>
</comment>
<evidence type="ECO:0000313" key="7">
    <source>
        <dbReference type="Proteomes" id="UP000011182"/>
    </source>
</evidence>
<dbReference type="Proteomes" id="UP000011182">
    <property type="component" value="Unassembled WGS sequence"/>
</dbReference>
<keyword evidence="7" id="KW-1185">Reference proteome</keyword>
<evidence type="ECO:0000313" key="6">
    <source>
        <dbReference type="EMBL" id="ELS59893.1"/>
    </source>
</evidence>
<name>A0A9W5LFN8_9BACI</name>
<proteinExistence type="predicted"/>
<sequence>MDYQGLLRSKCKEIMKHPIVKHFLSNPQHYRLFKNIMESPNEKDAKSLDEQFRQFYKEIRIVKYMNSMIRIFSIDFDKRVRKNQKRYPLTVDHPEAGERLPSETGSDAFEAFLDRQDDLSQHVQDYQLYQAIQKLTDKQKSVLTKVYLHGATMQEIADSLGESRQNISNIHKKGLENIRKQLAAQKKGESKL</sequence>
<keyword evidence="4" id="KW-0804">Transcription</keyword>
<feature type="domain" description="RNA polymerase sigma-70 region 4" evidence="5">
    <location>
        <begin position="131"/>
        <end position="180"/>
    </location>
</feature>
<reference evidence="6 7" key="1">
    <citation type="journal article" date="2014" name="Syst. Appl. Microbiol.">
        <title>Genomic insights into the taxonomic status of the three subspecies of Bacillus subtilis.</title>
        <authorList>
            <person name="Yi H."/>
            <person name="Chun J."/>
            <person name="Cha C.J."/>
        </authorList>
    </citation>
    <scope>NUCLEOTIDE SEQUENCE [LARGE SCALE GENOMIC DNA]</scope>
    <source>
        <strain evidence="6 7">KCTC 13429</strain>
    </source>
</reference>
<dbReference type="NCBIfam" id="TIGR02937">
    <property type="entry name" value="sigma70-ECF"/>
    <property type="match status" value="1"/>
</dbReference>
<dbReference type="PANTHER" id="PTHR30385">
    <property type="entry name" value="SIGMA FACTOR F FLAGELLAR"/>
    <property type="match status" value="1"/>
</dbReference>